<dbReference type="VEuPathDB" id="VectorBase:AQUA014463"/>
<accession>A0A182XRJ0</accession>
<evidence type="ECO:0000313" key="1">
    <source>
        <dbReference type="EnsemblMetazoa" id="AQUA014463-PA"/>
    </source>
</evidence>
<evidence type="ECO:0000313" key="2">
    <source>
        <dbReference type="Proteomes" id="UP000076407"/>
    </source>
</evidence>
<proteinExistence type="predicted"/>
<keyword evidence="2" id="KW-1185">Reference proteome</keyword>
<dbReference type="Proteomes" id="UP000076407">
    <property type="component" value="Unassembled WGS sequence"/>
</dbReference>
<organism evidence="1 2">
    <name type="scientific">Anopheles quadriannulatus</name>
    <name type="common">Mosquito</name>
    <dbReference type="NCBI Taxonomy" id="34691"/>
    <lineage>
        <taxon>Eukaryota</taxon>
        <taxon>Metazoa</taxon>
        <taxon>Ecdysozoa</taxon>
        <taxon>Arthropoda</taxon>
        <taxon>Hexapoda</taxon>
        <taxon>Insecta</taxon>
        <taxon>Pterygota</taxon>
        <taxon>Neoptera</taxon>
        <taxon>Endopterygota</taxon>
        <taxon>Diptera</taxon>
        <taxon>Nematocera</taxon>
        <taxon>Culicoidea</taxon>
        <taxon>Culicidae</taxon>
        <taxon>Anophelinae</taxon>
        <taxon>Anopheles</taxon>
    </lineage>
</organism>
<sequence length="40" mass="4419">MNSARRFIRAANRSGFGVSYASGLSAAGTIHAIQFYERQR</sequence>
<reference evidence="1" key="1">
    <citation type="submission" date="2020-05" db="UniProtKB">
        <authorList>
            <consortium name="EnsemblMetazoa"/>
        </authorList>
    </citation>
    <scope>IDENTIFICATION</scope>
    <source>
        <strain evidence="1">SANGQUA</strain>
    </source>
</reference>
<name>A0A182XRJ0_ANOQN</name>
<dbReference type="AlphaFoldDB" id="A0A182XRJ0"/>
<dbReference type="EnsemblMetazoa" id="AQUA014463-RA">
    <property type="protein sequence ID" value="AQUA014463-PA"/>
    <property type="gene ID" value="AQUA014463"/>
</dbReference>
<protein>
    <submittedName>
        <fullName evidence="1">Uncharacterized protein</fullName>
    </submittedName>
</protein>